<keyword evidence="10" id="KW-0223">Dioxygenase</keyword>
<evidence type="ECO:0000256" key="10">
    <source>
        <dbReference type="ARBA" id="ARBA00022964"/>
    </source>
</evidence>
<dbReference type="Pfam" id="PF08336">
    <property type="entry name" value="P4Ha_N"/>
    <property type="match status" value="1"/>
</dbReference>
<keyword evidence="12" id="KW-0408">Iron</keyword>
<evidence type="ECO:0000256" key="4">
    <source>
        <dbReference type="ARBA" id="ARBA00006511"/>
    </source>
</evidence>
<comment type="similarity">
    <text evidence="4">Belongs to the P4HA family.</text>
</comment>
<dbReference type="EC" id="1.14.11.2" evidence="5"/>
<reference evidence="16" key="4">
    <citation type="submission" date="2025-09" db="UniProtKB">
        <authorList>
            <consortium name="Ensembl"/>
        </authorList>
    </citation>
    <scope>IDENTIFICATION</scope>
</reference>
<dbReference type="Ensembl" id="ENSAMXT00000053006.1">
    <property type="protein sequence ID" value="ENSAMXP00000046763.1"/>
    <property type="gene ID" value="ENSAMXG00000036173.1"/>
</dbReference>
<sequence>MQVNWIIMLISLWTFCSGMNEFYSSTDHMTRLISIKQDLSEGIGEYVAVLEKQMFLLRRALLGLDRISNHPSEDPEKFVSNPLTAYKLISQLRRAGDALEEIIRRNISQDLSAVESKSQVLPADADLDGVALAMIRLQELYQVDLKTMSGFESSLALDPDETFHIGQVAQQNRRFRSAALWLQETLRKLDEDAGSLLTKHQVQQLLDSVSVQTENKPLPLGINQSLLTRDVEALLQMFDADGVSELMEELERADLSAVINQKFSEYQTLCRAAGGTQPTPLRAKKLSCRYTTGGGNPRLIYAPAKEEEEWDQPLILRYHNLLSEREMNLIKQLSRPKLDRAKVSDPVSGEKISTMVRVSKSAWLSEGESPVVARTNQKIADITGLDLETAEDLQVANYGIGGQYEPHYDSAVNNDSYFQLRGGRIATVLIYLSDVEVGGATVFPNVGAALQPEKGSAVVWFNLLKNGSEDSRTLHAACPVFIGSKWVANKWIHIRGQEFRRRCSLSRSD</sequence>
<evidence type="ECO:0000256" key="5">
    <source>
        <dbReference type="ARBA" id="ARBA00012269"/>
    </source>
</evidence>
<dbReference type="Pfam" id="PF13640">
    <property type="entry name" value="2OG-FeII_Oxy_3"/>
    <property type="match status" value="1"/>
</dbReference>
<dbReference type="RefSeq" id="XP_022542241.1">
    <property type="nucleotide sequence ID" value="XM_022686520.2"/>
</dbReference>
<evidence type="ECO:0000256" key="1">
    <source>
        <dbReference type="ARBA" id="ARBA00001961"/>
    </source>
</evidence>
<dbReference type="Proteomes" id="UP000018467">
    <property type="component" value="Unassembled WGS sequence"/>
</dbReference>
<dbReference type="PANTHER" id="PTHR10869:SF244">
    <property type="entry name" value="PROLYL 4-HYDROXYLASE SUBUNIT ALPHA-2"/>
    <property type="match status" value="1"/>
</dbReference>
<dbReference type="STRING" id="7994.ENSAMXP00000046763"/>
<evidence type="ECO:0000256" key="12">
    <source>
        <dbReference type="ARBA" id="ARBA00023004"/>
    </source>
</evidence>
<dbReference type="GO" id="GO:0004656">
    <property type="term" value="F:procollagen-proline 4-dioxygenase activity"/>
    <property type="evidence" value="ECO:0007669"/>
    <property type="project" value="UniProtKB-EC"/>
</dbReference>
<name>A0A3B1JWW1_ASTMX</name>
<dbReference type="GO" id="GO:0005506">
    <property type="term" value="F:iron ion binding"/>
    <property type="evidence" value="ECO:0007669"/>
    <property type="project" value="InterPro"/>
</dbReference>
<feature type="signal peptide" evidence="14">
    <location>
        <begin position="1"/>
        <end position="18"/>
    </location>
</feature>
<keyword evidence="8" id="KW-0256">Endoplasmic reticulum</keyword>
<evidence type="ECO:0000313" key="17">
    <source>
        <dbReference type="Proteomes" id="UP000018467"/>
    </source>
</evidence>
<keyword evidence="14" id="KW-0732">Signal</keyword>
<dbReference type="KEGG" id="amex:103029151"/>
<dbReference type="Gene3D" id="2.60.120.620">
    <property type="entry name" value="q2cbj1_9rhob like domain"/>
    <property type="match status" value="1"/>
</dbReference>
<proteinExistence type="inferred from homology"/>
<dbReference type="AlphaFoldDB" id="A0A3B1JWW1"/>
<organism evidence="16 17">
    <name type="scientific">Astyanax mexicanus</name>
    <name type="common">Blind cave fish</name>
    <name type="synonym">Astyanax fasciatus mexicanus</name>
    <dbReference type="NCBI Taxonomy" id="7994"/>
    <lineage>
        <taxon>Eukaryota</taxon>
        <taxon>Metazoa</taxon>
        <taxon>Chordata</taxon>
        <taxon>Craniata</taxon>
        <taxon>Vertebrata</taxon>
        <taxon>Euteleostomi</taxon>
        <taxon>Actinopterygii</taxon>
        <taxon>Neopterygii</taxon>
        <taxon>Teleostei</taxon>
        <taxon>Ostariophysi</taxon>
        <taxon>Characiformes</taxon>
        <taxon>Characoidei</taxon>
        <taxon>Acestrorhamphidae</taxon>
        <taxon>Acestrorhamphinae</taxon>
        <taxon>Astyanax</taxon>
    </lineage>
</organism>
<dbReference type="SMART" id="SM00702">
    <property type="entry name" value="P4Hc"/>
    <property type="match status" value="1"/>
</dbReference>
<dbReference type="GO" id="GO:0031418">
    <property type="term" value="F:L-ascorbic acid binding"/>
    <property type="evidence" value="ECO:0007669"/>
    <property type="project" value="UniProtKB-KW"/>
</dbReference>
<evidence type="ECO:0000259" key="15">
    <source>
        <dbReference type="PROSITE" id="PS51471"/>
    </source>
</evidence>
<dbReference type="GeneTree" id="ENSGT00940000157695"/>
<reference evidence="17" key="2">
    <citation type="journal article" date="2014" name="Nat. Commun.">
        <title>The cavefish genome reveals candidate genes for eye loss.</title>
        <authorList>
            <person name="McGaugh S.E."/>
            <person name="Gross J.B."/>
            <person name="Aken B."/>
            <person name="Blin M."/>
            <person name="Borowsky R."/>
            <person name="Chalopin D."/>
            <person name="Hinaux H."/>
            <person name="Jeffery W.R."/>
            <person name="Keene A."/>
            <person name="Ma L."/>
            <person name="Minx P."/>
            <person name="Murphy D."/>
            <person name="O'Quin K.E."/>
            <person name="Retaux S."/>
            <person name="Rohner N."/>
            <person name="Searle S.M."/>
            <person name="Stahl B.A."/>
            <person name="Tabin C."/>
            <person name="Volff J.N."/>
            <person name="Yoshizawa M."/>
            <person name="Warren W.C."/>
        </authorList>
    </citation>
    <scope>NUCLEOTIDE SEQUENCE [LARGE SCALE GENOMIC DNA]</scope>
    <source>
        <strain evidence="17">female</strain>
    </source>
</reference>
<keyword evidence="7" id="KW-0802">TPR repeat</keyword>
<dbReference type="PROSITE" id="PS51471">
    <property type="entry name" value="FE2OG_OXY"/>
    <property type="match status" value="1"/>
</dbReference>
<dbReference type="Bgee" id="ENSAMXG00000036173">
    <property type="expression patterns" value="Expressed in olfactory epithelium and 3 other cell types or tissues"/>
</dbReference>
<dbReference type="InterPro" id="IPR005123">
    <property type="entry name" value="Oxoglu/Fe-dep_dioxygenase_dom"/>
</dbReference>
<evidence type="ECO:0000256" key="2">
    <source>
        <dbReference type="ARBA" id="ARBA00002035"/>
    </source>
</evidence>
<evidence type="ECO:0000256" key="6">
    <source>
        <dbReference type="ARBA" id="ARBA00022723"/>
    </source>
</evidence>
<keyword evidence="6" id="KW-0479">Metal-binding</keyword>
<keyword evidence="11" id="KW-0560">Oxidoreductase</keyword>
<protein>
    <recommendedName>
        <fullName evidence="5">procollagen-proline 4-dioxygenase</fullName>
        <ecNumber evidence="5">1.14.11.2</ecNumber>
    </recommendedName>
</protein>
<evidence type="ECO:0000256" key="7">
    <source>
        <dbReference type="ARBA" id="ARBA00022803"/>
    </source>
</evidence>
<comment type="cofactor">
    <cofactor evidence="1">
        <name>L-ascorbate</name>
        <dbReference type="ChEBI" id="CHEBI:38290"/>
    </cofactor>
</comment>
<dbReference type="GO" id="GO:0005788">
    <property type="term" value="C:endoplasmic reticulum lumen"/>
    <property type="evidence" value="ECO:0007669"/>
    <property type="project" value="UniProtKB-SubCell"/>
</dbReference>
<evidence type="ECO:0000313" key="16">
    <source>
        <dbReference type="Ensembl" id="ENSAMXP00000046763.1"/>
    </source>
</evidence>
<evidence type="ECO:0000256" key="3">
    <source>
        <dbReference type="ARBA" id="ARBA00004319"/>
    </source>
</evidence>
<feature type="chain" id="PRO_5017315604" description="procollagen-proline 4-dioxygenase" evidence="14">
    <location>
        <begin position="19"/>
        <end position="509"/>
    </location>
</feature>
<evidence type="ECO:0000256" key="8">
    <source>
        <dbReference type="ARBA" id="ARBA00022824"/>
    </source>
</evidence>
<dbReference type="InterPro" id="IPR013547">
    <property type="entry name" value="P4H_N"/>
</dbReference>
<evidence type="ECO:0000256" key="13">
    <source>
        <dbReference type="ARBA" id="ARBA00023180"/>
    </source>
</evidence>
<comment type="function">
    <text evidence="2">Catalyzes the post-translational formation of 4-hydroxyproline in -Xaa-Pro-Gly- sequences in collagens and other proteins.</text>
</comment>
<keyword evidence="13" id="KW-0325">Glycoprotein</keyword>
<reference evidence="16" key="3">
    <citation type="submission" date="2025-08" db="UniProtKB">
        <authorList>
            <consortium name="Ensembl"/>
        </authorList>
    </citation>
    <scope>IDENTIFICATION</scope>
</reference>
<evidence type="ECO:0000256" key="11">
    <source>
        <dbReference type="ARBA" id="ARBA00023002"/>
    </source>
</evidence>
<dbReference type="GeneID" id="103029151"/>
<comment type="subcellular location">
    <subcellularLocation>
        <location evidence="3">Endoplasmic reticulum lumen</location>
    </subcellularLocation>
</comment>
<evidence type="ECO:0000256" key="14">
    <source>
        <dbReference type="SAM" id="SignalP"/>
    </source>
</evidence>
<dbReference type="InterPro" id="IPR045054">
    <property type="entry name" value="P4HA-like"/>
</dbReference>
<dbReference type="InterPro" id="IPR006620">
    <property type="entry name" value="Pro_4_hyd_alph"/>
</dbReference>
<dbReference type="InParanoid" id="A0A3B1JWW1"/>
<evidence type="ECO:0000256" key="9">
    <source>
        <dbReference type="ARBA" id="ARBA00022896"/>
    </source>
</evidence>
<keyword evidence="9" id="KW-0847">Vitamin C</keyword>
<dbReference type="InterPro" id="IPR044862">
    <property type="entry name" value="Pro_4_hyd_alph_FE2OG_OXY"/>
</dbReference>
<dbReference type="PANTHER" id="PTHR10869">
    <property type="entry name" value="PROLYL 4-HYDROXYLASE ALPHA SUBUNIT"/>
    <property type="match status" value="1"/>
</dbReference>
<feature type="domain" description="Fe2OG dioxygenase" evidence="15">
    <location>
        <begin position="389"/>
        <end position="494"/>
    </location>
</feature>
<dbReference type="InterPro" id="IPR011990">
    <property type="entry name" value="TPR-like_helical_dom_sf"/>
</dbReference>
<dbReference type="FunFam" id="2.60.120.620:FF:000001">
    <property type="entry name" value="Prolyl 4-hydroxylase subunit alpha 2"/>
    <property type="match status" value="1"/>
</dbReference>
<keyword evidence="17" id="KW-1185">Reference proteome</keyword>
<dbReference type="Gene3D" id="1.25.40.10">
    <property type="entry name" value="Tetratricopeptide repeat domain"/>
    <property type="match status" value="1"/>
</dbReference>
<dbReference type="Gene3D" id="6.10.140.1460">
    <property type="match status" value="1"/>
</dbReference>
<reference evidence="17" key="1">
    <citation type="submission" date="2013-03" db="EMBL/GenBank/DDBJ databases">
        <authorList>
            <person name="Jeffery W."/>
            <person name="Warren W."/>
            <person name="Wilson R.K."/>
        </authorList>
    </citation>
    <scope>NUCLEOTIDE SEQUENCE</scope>
    <source>
        <strain evidence="17">female</strain>
    </source>
</reference>
<accession>A0A3B1JWW1</accession>